<dbReference type="Pfam" id="PF09814">
    <property type="entry name" value="HECT_2"/>
    <property type="match status" value="2"/>
</dbReference>
<name>A0AAD6QGF5_9ROSI</name>
<dbReference type="GO" id="GO:0000209">
    <property type="term" value="P:protein polyubiquitination"/>
    <property type="evidence" value="ECO:0007669"/>
    <property type="project" value="TreeGrafter"/>
</dbReference>
<evidence type="ECO:0000313" key="1">
    <source>
        <dbReference type="EMBL" id="KAJ6989939.1"/>
    </source>
</evidence>
<dbReference type="EMBL" id="JAQIZT010000007">
    <property type="protein sequence ID" value="KAJ6989939.1"/>
    <property type="molecule type" value="Genomic_DNA"/>
</dbReference>
<gene>
    <name evidence="1" type="ORF">NC653_018443</name>
</gene>
<dbReference type="GO" id="GO:0051865">
    <property type="term" value="P:protein autoubiquitination"/>
    <property type="evidence" value="ECO:0007669"/>
    <property type="project" value="TreeGrafter"/>
</dbReference>
<dbReference type="PANTHER" id="PTHR31531:SF2">
    <property type="entry name" value="E3 UBIQUITIN-PROTEIN LIGASE E3D"/>
    <property type="match status" value="1"/>
</dbReference>
<dbReference type="AlphaFoldDB" id="A0AAD6QGF5"/>
<evidence type="ECO:0000313" key="2">
    <source>
        <dbReference type="Proteomes" id="UP001164929"/>
    </source>
</evidence>
<dbReference type="GO" id="GO:0005634">
    <property type="term" value="C:nucleus"/>
    <property type="evidence" value="ECO:0007669"/>
    <property type="project" value="TreeGrafter"/>
</dbReference>
<dbReference type="InterPro" id="IPR019193">
    <property type="entry name" value="UBQ-conj_enz_E2-bd_prot"/>
</dbReference>
<dbReference type="Proteomes" id="UP001164929">
    <property type="component" value="Chromosome 7"/>
</dbReference>
<dbReference type="GO" id="GO:0006513">
    <property type="term" value="P:protein monoubiquitination"/>
    <property type="evidence" value="ECO:0007669"/>
    <property type="project" value="TreeGrafter"/>
</dbReference>
<keyword evidence="2" id="KW-1185">Reference proteome</keyword>
<dbReference type="GO" id="GO:0061630">
    <property type="term" value="F:ubiquitin protein ligase activity"/>
    <property type="evidence" value="ECO:0007669"/>
    <property type="project" value="TreeGrafter"/>
</dbReference>
<dbReference type="PANTHER" id="PTHR31531">
    <property type="entry name" value="E3 UBIQUITIN-PROTEIN LIGASE E3D FAMILY MEMBER"/>
    <property type="match status" value="1"/>
</dbReference>
<evidence type="ECO:0008006" key="3">
    <source>
        <dbReference type="Google" id="ProtNLM"/>
    </source>
</evidence>
<dbReference type="GO" id="GO:0030332">
    <property type="term" value="F:cyclin binding"/>
    <property type="evidence" value="ECO:0007669"/>
    <property type="project" value="TreeGrafter"/>
</dbReference>
<accession>A0AAD6QGF5</accession>
<dbReference type="GO" id="GO:0043161">
    <property type="term" value="P:proteasome-mediated ubiquitin-dependent protein catabolic process"/>
    <property type="evidence" value="ECO:0007669"/>
    <property type="project" value="TreeGrafter"/>
</dbReference>
<dbReference type="GO" id="GO:0031624">
    <property type="term" value="F:ubiquitin conjugating enzyme binding"/>
    <property type="evidence" value="ECO:0007669"/>
    <property type="project" value="TreeGrafter"/>
</dbReference>
<sequence length="607" mass="67730">MSLKNPKKWRFTWETQSQSPNLKLFLFNSQSKPSVHHLQAQLNLAKSHLLVTFTENEETSEVSIRVPIPRVLIDPESPVNAKASDDHIEVKLVLLLPVDHPLVSTFDLLNLSDESERNEDLDLLKPLIMDSDLKSLSSMEGVHFYCRSCANRLTRSPLKQFVEMPSVNWPEMADNWFGGCCCSFGGASEKLVNRYAHAYVCPMGVCMLNSTAVTLCSNDLAGCKFSEKYRIQTYKPEQESGDEGLIEEAMRDFETESGRVTRCDSQCGVTHGVNGKSGSSCSKLENHGENVKFKVAEEKTNSSVFLSALPASDLSEKVAPGPGCCDSVHHTQDYTDEGGIHDVCGPSLEDQKTTKAMELRINQRSFLNGFLGDAFIARSYNLSTGIEWKQFVCPQCSSLIGAYPCANGDMPVDDGVRLFKCYISTSLPVGGPADLFRKYTLERMFTSQLVESAKDELSFRTVVKDLRTKSPMLQIVLVNPNSWCCSGDCLDTKSNTDSVLKLDLHPVIKVLFSDCSSNTESQLRVLEDWVTKNQADEVFMLAHLIKELIETIASAKVEFPPSCTFLQGLSFSSMPRQEMVLLDSRRKSFHLPCHYPLLILPPYSKTR</sequence>
<dbReference type="GO" id="GO:0000151">
    <property type="term" value="C:ubiquitin ligase complex"/>
    <property type="evidence" value="ECO:0007669"/>
    <property type="project" value="TreeGrafter"/>
</dbReference>
<proteinExistence type="predicted"/>
<protein>
    <recommendedName>
        <fullName evidence="3">Ubiquitin-conjugating enzyme E2-binding protein</fullName>
    </recommendedName>
</protein>
<organism evidence="1 2">
    <name type="scientific">Populus alba x Populus x berolinensis</name>
    <dbReference type="NCBI Taxonomy" id="444605"/>
    <lineage>
        <taxon>Eukaryota</taxon>
        <taxon>Viridiplantae</taxon>
        <taxon>Streptophyta</taxon>
        <taxon>Embryophyta</taxon>
        <taxon>Tracheophyta</taxon>
        <taxon>Spermatophyta</taxon>
        <taxon>Magnoliopsida</taxon>
        <taxon>eudicotyledons</taxon>
        <taxon>Gunneridae</taxon>
        <taxon>Pentapetalae</taxon>
        <taxon>rosids</taxon>
        <taxon>fabids</taxon>
        <taxon>Malpighiales</taxon>
        <taxon>Salicaceae</taxon>
        <taxon>Saliceae</taxon>
        <taxon>Populus</taxon>
    </lineage>
</organism>
<dbReference type="GO" id="GO:0005829">
    <property type="term" value="C:cytosol"/>
    <property type="evidence" value="ECO:0007669"/>
    <property type="project" value="TreeGrafter"/>
</dbReference>
<reference evidence="1" key="1">
    <citation type="journal article" date="2023" name="Mol. Ecol. Resour.">
        <title>Chromosome-level genome assembly of a triploid poplar Populus alba 'Berolinensis'.</title>
        <authorList>
            <person name="Chen S."/>
            <person name="Yu Y."/>
            <person name="Wang X."/>
            <person name="Wang S."/>
            <person name="Zhang T."/>
            <person name="Zhou Y."/>
            <person name="He R."/>
            <person name="Meng N."/>
            <person name="Wang Y."/>
            <person name="Liu W."/>
            <person name="Liu Z."/>
            <person name="Liu J."/>
            <person name="Guo Q."/>
            <person name="Huang H."/>
            <person name="Sederoff R.R."/>
            <person name="Wang G."/>
            <person name="Qu G."/>
            <person name="Chen S."/>
        </authorList>
    </citation>
    <scope>NUCLEOTIDE SEQUENCE</scope>
    <source>
        <strain evidence="1">SC-2020</strain>
    </source>
</reference>
<comment type="caution">
    <text evidence="1">The sequence shown here is derived from an EMBL/GenBank/DDBJ whole genome shotgun (WGS) entry which is preliminary data.</text>
</comment>